<organism evidence="2 3">
    <name type="scientific">Sphingomonas suaedae</name>
    <dbReference type="NCBI Taxonomy" id="2599297"/>
    <lineage>
        <taxon>Bacteria</taxon>
        <taxon>Pseudomonadati</taxon>
        <taxon>Pseudomonadota</taxon>
        <taxon>Alphaproteobacteria</taxon>
        <taxon>Sphingomonadales</taxon>
        <taxon>Sphingomonadaceae</taxon>
        <taxon>Sphingomonas</taxon>
    </lineage>
</organism>
<feature type="compositionally biased region" description="Polar residues" evidence="1">
    <location>
        <begin position="1"/>
        <end position="13"/>
    </location>
</feature>
<sequence>MRNVASERSNAVASQLGRMTPWPSPAGTSDRSLFAPSDGRFAPAPPARPARSKPLGGMVPYVGHCIVPVKANGLVRLPSFVRRNVNNEGPSIFLGLHASQRCLVGSSVQWWQQLTVTCDEHRFDGAQAPREIPPPPPASRRLFGFCEEFWRPNEFVKLPSWARAVAGIANAALFVGMGETFEIWSLEDALKSNDPNLVALAHSATKLQ</sequence>
<evidence type="ECO:0000256" key="1">
    <source>
        <dbReference type="SAM" id="MobiDB-lite"/>
    </source>
</evidence>
<dbReference type="AlphaFoldDB" id="A0A518RK60"/>
<gene>
    <name evidence="2" type="ORF">FPZ54_18670</name>
</gene>
<protein>
    <submittedName>
        <fullName evidence="2">Division/cell wall cluster transcriptional repressor MraZ</fullName>
    </submittedName>
</protein>
<dbReference type="KEGG" id="ssua:FPZ54_18670"/>
<evidence type="ECO:0000313" key="3">
    <source>
        <dbReference type="Proteomes" id="UP000318055"/>
    </source>
</evidence>
<accession>A0A518RK60</accession>
<name>A0A518RK60_9SPHN</name>
<proteinExistence type="predicted"/>
<dbReference type="RefSeq" id="WP_145849308.1">
    <property type="nucleotide sequence ID" value="NZ_CP042239.1"/>
</dbReference>
<feature type="region of interest" description="Disordered" evidence="1">
    <location>
        <begin position="1"/>
        <end position="52"/>
    </location>
</feature>
<dbReference type="Proteomes" id="UP000318055">
    <property type="component" value="Chromosome"/>
</dbReference>
<keyword evidence="3" id="KW-1185">Reference proteome</keyword>
<dbReference type="InterPro" id="IPR038619">
    <property type="entry name" value="MraZ_sf"/>
</dbReference>
<dbReference type="Gene3D" id="3.40.1550.20">
    <property type="entry name" value="Transcriptional regulator MraZ domain"/>
    <property type="match status" value="1"/>
</dbReference>
<dbReference type="InterPro" id="IPR037914">
    <property type="entry name" value="SpoVT-AbrB_sf"/>
</dbReference>
<dbReference type="SUPFAM" id="SSF89447">
    <property type="entry name" value="AbrB/MazE/MraZ-like"/>
    <property type="match status" value="1"/>
</dbReference>
<dbReference type="EMBL" id="CP042239">
    <property type="protein sequence ID" value="QDX27834.1"/>
    <property type="molecule type" value="Genomic_DNA"/>
</dbReference>
<reference evidence="2 3" key="1">
    <citation type="submission" date="2019-07" db="EMBL/GenBank/DDBJ databases">
        <title>Sphingomonas alkalisoli sp. nov., isolated from rhizosphere soil of Suaedae salsa.</title>
        <authorList>
            <person name="Zhang H."/>
            <person name="Xu L."/>
            <person name="Zhang J.-X."/>
            <person name="Sun J.-Q."/>
        </authorList>
    </citation>
    <scope>NUCLEOTIDE SEQUENCE [LARGE SCALE GENOMIC DNA]</scope>
    <source>
        <strain evidence="2 3">XS-10</strain>
    </source>
</reference>
<dbReference type="OrthoDB" id="7570099at2"/>
<evidence type="ECO:0000313" key="2">
    <source>
        <dbReference type="EMBL" id="QDX27834.1"/>
    </source>
</evidence>